<sequence length="168" mass="18620">MICKNPDLEFDSLQPCFYPDEDDFYFGGPDSTPPGEDIWKKFELLPTPPLSPSRAFSEQSPEPSDWATEMLLPEADLWGNPAEEDAFGLGGLGGLTPNPVILQDCMWSGFSAREKLEHGGHWFSFFPERWSSPSPGPPWVVGYLLLVRGQQAAVCLASSRAKDLRGWG</sequence>
<dbReference type="InterPro" id="IPR002418">
    <property type="entry name" value="Tscrpt_reg_Myc"/>
</dbReference>
<dbReference type="AlphaFoldDB" id="A0A8C6A5P7"/>
<dbReference type="GO" id="GO:0003700">
    <property type="term" value="F:DNA-binding transcription factor activity"/>
    <property type="evidence" value="ECO:0007669"/>
    <property type="project" value="InterPro"/>
</dbReference>
<reference evidence="2" key="1">
    <citation type="submission" date="2025-08" db="UniProtKB">
        <authorList>
            <consortium name="Ensembl"/>
        </authorList>
    </citation>
    <scope>IDENTIFICATION</scope>
</reference>
<dbReference type="Proteomes" id="UP000694407">
    <property type="component" value="Unplaced"/>
</dbReference>
<name>A0A8C6A5P7_MARMA</name>
<evidence type="ECO:0000313" key="3">
    <source>
        <dbReference type="Proteomes" id="UP000694407"/>
    </source>
</evidence>
<proteinExistence type="predicted"/>
<protein>
    <recommendedName>
        <fullName evidence="1">Transcription regulator Myc N-terminal domain-containing protein</fullName>
    </recommendedName>
</protein>
<dbReference type="GeneTree" id="ENSGT00940000158432"/>
<organism evidence="2 3">
    <name type="scientific">Marmota marmota marmota</name>
    <name type="common">Alpine marmot</name>
    <dbReference type="NCBI Taxonomy" id="9994"/>
    <lineage>
        <taxon>Eukaryota</taxon>
        <taxon>Metazoa</taxon>
        <taxon>Chordata</taxon>
        <taxon>Craniata</taxon>
        <taxon>Vertebrata</taxon>
        <taxon>Euteleostomi</taxon>
        <taxon>Mammalia</taxon>
        <taxon>Eutheria</taxon>
        <taxon>Euarchontoglires</taxon>
        <taxon>Glires</taxon>
        <taxon>Rodentia</taxon>
        <taxon>Sciuromorpha</taxon>
        <taxon>Sciuridae</taxon>
        <taxon>Xerinae</taxon>
        <taxon>Marmotini</taxon>
        <taxon>Marmota</taxon>
    </lineage>
</organism>
<dbReference type="PRINTS" id="PR00044">
    <property type="entry name" value="LEUZIPPRMYC"/>
</dbReference>
<dbReference type="InterPro" id="IPR012682">
    <property type="entry name" value="Tscrpt_reg_Myc_N"/>
</dbReference>
<accession>A0A8C6A5P7</accession>
<dbReference type="Ensembl" id="ENSMMMT00000028909.1">
    <property type="protein sequence ID" value="ENSMMMP00000025535.1"/>
    <property type="gene ID" value="ENSMMMG00000022387.1"/>
</dbReference>
<keyword evidence="3" id="KW-1185">Reference proteome</keyword>
<dbReference type="Pfam" id="PF01056">
    <property type="entry name" value="Myc_N"/>
    <property type="match status" value="1"/>
</dbReference>
<dbReference type="PANTHER" id="PTHR45851">
    <property type="entry name" value="MYC PROTO-ONCOGENE"/>
    <property type="match status" value="1"/>
</dbReference>
<dbReference type="InterPro" id="IPR050433">
    <property type="entry name" value="Myc_transcription_factors"/>
</dbReference>
<evidence type="ECO:0000259" key="1">
    <source>
        <dbReference type="Pfam" id="PF01056"/>
    </source>
</evidence>
<feature type="domain" description="Transcription regulator Myc N-terminal" evidence="1">
    <location>
        <begin position="1"/>
        <end position="118"/>
    </location>
</feature>
<reference evidence="2" key="2">
    <citation type="submission" date="2025-09" db="UniProtKB">
        <authorList>
            <consortium name="Ensembl"/>
        </authorList>
    </citation>
    <scope>IDENTIFICATION</scope>
</reference>
<evidence type="ECO:0000313" key="2">
    <source>
        <dbReference type="Ensembl" id="ENSMMMP00000025535.1"/>
    </source>
</evidence>